<dbReference type="InterPro" id="IPR049342">
    <property type="entry name" value="TRAF1-6_MATH_dom"/>
</dbReference>
<dbReference type="Proteomes" id="UP000663882">
    <property type="component" value="Unassembled WGS sequence"/>
</dbReference>
<sequence>MKQQVEYGNQVTKHHILDGTVIWKIVNVREKIYDAQSERQTSIYSPAFYTSTTGYKLCVRLYLNGDGTARGTHISIFLVVLRGQYDALLQWPFSYRVSFCLVDQRTMLESGEIKQTKHIIESFRPDTRSISFQRPCSSMNIASGIPKFVSLVDFNQPLETNRYIINDTIFIKVLIDFIGIPKSMIYFIFNLNCGLPIHIQQKLIDEEMERRKAQNIT</sequence>
<dbReference type="SMART" id="SM00061">
    <property type="entry name" value="MATH"/>
    <property type="match status" value="1"/>
</dbReference>
<evidence type="ECO:0000313" key="13">
    <source>
        <dbReference type="Proteomes" id="UP000663870"/>
    </source>
</evidence>
<name>A0A814GEB1_9BILA</name>
<dbReference type="FunFam" id="2.60.210.10:FF:000001">
    <property type="entry name" value="TNF receptor-associated factor"/>
    <property type="match status" value="1"/>
</dbReference>
<dbReference type="EMBL" id="CAJNOL010003488">
    <property type="protein sequence ID" value="CAF1564473.1"/>
    <property type="molecule type" value="Genomic_DNA"/>
</dbReference>
<dbReference type="Proteomes" id="UP000663823">
    <property type="component" value="Unassembled WGS sequence"/>
</dbReference>
<dbReference type="Proteomes" id="UP000663870">
    <property type="component" value="Unassembled WGS sequence"/>
</dbReference>
<evidence type="ECO:0000256" key="4">
    <source>
        <dbReference type="ARBA" id="ARBA00023054"/>
    </source>
</evidence>
<evidence type="ECO:0000313" key="8">
    <source>
        <dbReference type="EMBL" id="CAF0995199.1"/>
    </source>
</evidence>
<dbReference type="GO" id="GO:0006915">
    <property type="term" value="P:apoptotic process"/>
    <property type="evidence" value="ECO:0007669"/>
    <property type="project" value="UniProtKB-KW"/>
</dbReference>
<dbReference type="GO" id="GO:0009898">
    <property type="term" value="C:cytoplasmic side of plasma membrane"/>
    <property type="evidence" value="ECO:0007669"/>
    <property type="project" value="TreeGrafter"/>
</dbReference>
<reference evidence="8" key="1">
    <citation type="submission" date="2021-02" db="EMBL/GenBank/DDBJ databases">
        <authorList>
            <person name="Nowell W R."/>
        </authorList>
    </citation>
    <scope>NUCLEOTIDE SEQUENCE</scope>
</reference>
<accession>A0A814GEB1</accession>
<dbReference type="EMBL" id="CAJNOT010000476">
    <property type="protein sequence ID" value="CAF0995199.1"/>
    <property type="molecule type" value="Genomic_DNA"/>
</dbReference>
<dbReference type="InterPro" id="IPR008974">
    <property type="entry name" value="TRAF-like"/>
</dbReference>
<dbReference type="SUPFAM" id="SSF49599">
    <property type="entry name" value="TRAF domain-like"/>
    <property type="match status" value="1"/>
</dbReference>
<dbReference type="PROSITE" id="PS50144">
    <property type="entry name" value="MATH"/>
    <property type="match status" value="1"/>
</dbReference>
<dbReference type="OrthoDB" id="10002862at2759"/>
<protein>
    <recommendedName>
        <fullName evidence="5">MATH domain-containing protein</fullName>
    </recommendedName>
</protein>
<evidence type="ECO:0000256" key="1">
    <source>
        <dbReference type="ARBA" id="ARBA00022499"/>
    </source>
</evidence>
<evidence type="ECO:0000256" key="3">
    <source>
        <dbReference type="ARBA" id="ARBA00022843"/>
    </source>
</evidence>
<comment type="caution">
    <text evidence="8">The sequence shown here is derived from an EMBL/GenBank/DDBJ whole genome shotgun (WGS) entry which is preliminary data.</text>
</comment>
<dbReference type="PANTHER" id="PTHR10131">
    <property type="entry name" value="TNF RECEPTOR ASSOCIATED FACTOR"/>
    <property type="match status" value="1"/>
</dbReference>
<evidence type="ECO:0000313" key="12">
    <source>
        <dbReference type="Proteomes" id="UP000663864"/>
    </source>
</evidence>
<dbReference type="Proteomes" id="UP000663864">
    <property type="component" value="Unassembled WGS sequence"/>
</dbReference>
<dbReference type="EMBL" id="CAJNOH010000017">
    <property type="protein sequence ID" value="CAF0761347.1"/>
    <property type="molecule type" value="Genomic_DNA"/>
</dbReference>
<dbReference type="Proteomes" id="UP000663836">
    <property type="component" value="Unassembled WGS sequence"/>
</dbReference>
<keyword evidence="3" id="KW-0832">Ubl conjugation</keyword>
<dbReference type="Proteomes" id="UP000663854">
    <property type="component" value="Unassembled WGS sequence"/>
</dbReference>
<keyword evidence="4" id="KW-0175">Coiled coil</keyword>
<evidence type="ECO:0000313" key="9">
    <source>
        <dbReference type="EMBL" id="CAF1564473.1"/>
    </source>
</evidence>
<dbReference type="EMBL" id="CAJNOO010000466">
    <property type="protein sequence ID" value="CAF0951295.1"/>
    <property type="molecule type" value="Genomic_DNA"/>
</dbReference>
<dbReference type="Pfam" id="PF21355">
    <property type="entry name" value="TRAF-mep_MATH"/>
    <property type="match status" value="1"/>
</dbReference>
<dbReference type="EMBL" id="CAJOAX010000230">
    <property type="protein sequence ID" value="CAF3545105.1"/>
    <property type="molecule type" value="Genomic_DNA"/>
</dbReference>
<keyword evidence="1" id="KW-1017">Isopeptide bond</keyword>
<dbReference type="InterPro" id="IPR002083">
    <property type="entry name" value="MATH/TRAF_dom"/>
</dbReference>
<dbReference type="PANTHER" id="PTHR10131:SF138">
    <property type="entry name" value="RE66324P"/>
    <property type="match status" value="1"/>
</dbReference>
<evidence type="ECO:0000313" key="10">
    <source>
        <dbReference type="EMBL" id="CAF3545105.1"/>
    </source>
</evidence>
<dbReference type="EMBL" id="CAJOBD010000142">
    <property type="protein sequence ID" value="CAF3592078.1"/>
    <property type="molecule type" value="Genomic_DNA"/>
</dbReference>
<dbReference type="Gene3D" id="2.60.210.10">
    <property type="entry name" value="Apoptosis, Tumor Necrosis Factor Receptor Associated Protein 2, Chain A"/>
    <property type="match status" value="1"/>
</dbReference>
<evidence type="ECO:0000313" key="7">
    <source>
        <dbReference type="EMBL" id="CAF0951295.1"/>
    </source>
</evidence>
<dbReference type="CDD" id="cd00270">
    <property type="entry name" value="MATH_TRAF_C"/>
    <property type="match status" value="1"/>
</dbReference>
<evidence type="ECO:0000259" key="5">
    <source>
        <dbReference type="PROSITE" id="PS50144"/>
    </source>
</evidence>
<evidence type="ECO:0000313" key="11">
    <source>
        <dbReference type="EMBL" id="CAF3592078.1"/>
    </source>
</evidence>
<keyword evidence="13" id="KW-1185">Reference proteome</keyword>
<evidence type="ECO:0000256" key="2">
    <source>
        <dbReference type="ARBA" id="ARBA00022703"/>
    </source>
</evidence>
<gene>
    <name evidence="11" type="ORF">JBS370_LOCUS3347</name>
    <name evidence="9" type="ORF">JXQ802_LOCUS44643</name>
    <name evidence="10" type="ORF">OTI717_LOCUS4007</name>
    <name evidence="6" type="ORF">PYM288_LOCUS2618</name>
    <name evidence="7" type="ORF">RFH988_LOCUS11643</name>
    <name evidence="8" type="ORF">ZHD862_LOCUS12230</name>
</gene>
<evidence type="ECO:0000313" key="6">
    <source>
        <dbReference type="EMBL" id="CAF0761347.1"/>
    </source>
</evidence>
<proteinExistence type="predicted"/>
<dbReference type="GO" id="GO:0043122">
    <property type="term" value="P:regulation of canonical NF-kappaB signal transduction"/>
    <property type="evidence" value="ECO:0007669"/>
    <property type="project" value="TreeGrafter"/>
</dbReference>
<organism evidence="8 12">
    <name type="scientific">Rotaria sordida</name>
    <dbReference type="NCBI Taxonomy" id="392033"/>
    <lineage>
        <taxon>Eukaryota</taxon>
        <taxon>Metazoa</taxon>
        <taxon>Spiralia</taxon>
        <taxon>Gnathifera</taxon>
        <taxon>Rotifera</taxon>
        <taxon>Eurotatoria</taxon>
        <taxon>Bdelloidea</taxon>
        <taxon>Philodinida</taxon>
        <taxon>Philodinidae</taxon>
        <taxon>Rotaria</taxon>
    </lineage>
</organism>
<dbReference type="GO" id="GO:0005164">
    <property type="term" value="F:tumor necrosis factor receptor binding"/>
    <property type="evidence" value="ECO:0007669"/>
    <property type="project" value="TreeGrafter"/>
</dbReference>
<feature type="domain" description="MATH" evidence="5">
    <location>
        <begin position="18"/>
        <end position="175"/>
    </location>
</feature>
<dbReference type="AlphaFoldDB" id="A0A814GEB1"/>
<keyword evidence="2" id="KW-0053">Apoptosis</keyword>